<dbReference type="Pfam" id="PF02195">
    <property type="entry name" value="ParB_N"/>
    <property type="match status" value="1"/>
</dbReference>
<dbReference type="InterPro" id="IPR003115">
    <property type="entry name" value="ParB_N"/>
</dbReference>
<dbReference type="InterPro" id="IPR036086">
    <property type="entry name" value="ParB/Sulfiredoxin_sf"/>
</dbReference>
<dbReference type="Gene3D" id="1.10.10.2830">
    <property type="match status" value="1"/>
</dbReference>
<dbReference type="SUPFAM" id="SSF110849">
    <property type="entry name" value="ParB/Sulfiredoxin"/>
    <property type="match status" value="1"/>
</dbReference>
<dbReference type="PANTHER" id="PTHR33375">
    <property type="entry name" value="CHROMOSOME-PARTITIONING PROTEIN PARB-RELATED"/>
    <property type="match status" value="1"/>
</dbReference>
<dbReference type="GO" id="GO:0007059">
    <property type="term" value="P:chromosome segregation"/>
    <property type="evidence" value="ECO:0007669"/>
    <property type="project" value="UniProtKB-KW"/>
</dbReference>
<evidence type="ECO:0000259" key="3">
    <source>
        <dbReference type="SMART" id="SM00470"/>
    </source>
</evidence>
<evidence type="ECO:0000313" key="5">
    <source>
        <dbReference type="Proteomes" id="UP000325576"/>
    </source>
</evidence>
<proteinExistence type="inferred from homology"/>
<evidence type="ECO:0000256" key="1">
    <source>
        <dbReference type="ARBA" id="ARBA00006295"/>
    </source>
</evidence>
<dbReference type="SMART" id="SM00470">
    <property type="entry name" value="ParB"/>
    <property type="match status" value="1"/>
</dbReference>
<dbReference type="Pfam" id="PF17762">
    <property type="entry name" value="HTH_ParB"/>
    <property type="match status" value="1"/>
</dbReference>
<feature type="domain" description="ParB-like N-terminal" evidence="3">
    <location>
        <begin position="16"/>
        <end position="107"/>
    </location>
</feature>
<gene>
    <name evidence="4" type="ORF">BS297_17705</name>
</gene>
<dbReference type="Proteomes" id="UP000325576">
    <property type="component" value="Unassembled WGS sequence"/>
</dbReference>
<dbReference type="PANTHER" id="PTHR33375:SF1">
    <property type="entry name" value="CHROMOSOME-PARTITIONING PROTEIN PARB-RELATED"/>
    <property type="match status" value="1"/>
</dbReference>
<dbReference type="GO" id="GO:0003677">
    <property type="term" value="F:DNA binding"/>
    <property type="evidence" value="ECO:0007669"/>
    <property type="project" value="InterPro"/>
</dbReference>
<evidence type="ECO:0000256" key="2">
    <source>
        <dbReference type="ARBA" id="ARBA00022829"/>
    </source>
</evidence>
<dbReference type="InterPro" id="IPR041468">
    <property type="entry name" value="HTH_ParB/Spo0J"/>
</dbReference>
<sequence>MTTNTSDTDTAAPRFEQLTLTAVKPHAKNVRRSVGGLVELTDSIKAQGVLQPLVVAPGKKAGTYTLITGHRRAAAAKRAGLKTLPCVVRDDLDTEAKQIEAMLVENLQRSDLDPIEEGDAYQSLLDLNIPYKEIAETTGRAQKTVRERVKVASASELVRNKVIDKQLSLEDAVALEGFADDKEAYERIANYIGTRNFEFVLKQEKTERAFRKEAAKIRAELLAEGVTEYDKDECQRIVDEAAASGIALKWVGPTDDRPADAKPDDLAFYFWAHGSASAISRMRWMRLVPADSPAGNVTNLSDRRPSVDDEADRIARAKLEADLAIAHTVRREHLSKAVTAGEKDLAQSCLVQMIAVRFDEDPDDVDLVAALLSVKPPVWGGDEDDDDRLAKVRERVEQAIERLTINQLAILLRVVERDLADISLKRASSWAWSDSIAWCNELSEKFGYEWTDVEAALVDATKPGKD</sequence>
<dbReference type="NCBIfam" id="TIGR00180">
    <property type="entry name" value="parB_part"/>
    <property type="match status" value="1"/>
</dbReference>
<dbReference type="InterPro" id="IPR004437">
    <property type="entry name" value="ParB/RepB/Spo0J"/>
</dbReference>
<protein>
    <recommendedName>
        <fullName evidence="3">ParB-like N-terminal domain-containing protein</fullName>
    </recommendedName>
</protein>
<name>A0A5N5E437_RHOER</name>
<keyword evidence="2" id="KW-0159">Chromosome partition</keyword>
<organism evidence="4 5">
    <name type="scientific">Rhodococcus erythropolis</name>
    <name type="common">Arthrobacter picolinophilus</name>
    <dbReference type="NCBI Taxonomy" id="1833"/>
    <lineage>
        <taxon>Bacteria</taxon>
        <taxon>Bacillati</taxon>
        <taxon>Actinomycetota</taxon>
        <taxon>Actinomycetes</taxon>
        <taxon>Mycobacteriales</taxon>
        <taxon>Nocardiaceae</taxon>
        <taxon>Rhodococcus</taxon>
        <taxon>Rhodococcus erythropolis group</taxon>
    </lineage>
</organism>
<dbReference type="InterPro" id="IPR050336">
    <property type="entry name" value="Chromosome_partition/occlusion"/>
</dbReference>
<reference evidence="4 5" key="1">
    <citation type="journal article" date="2017" name="Poromechanics V (2013)">
        <title>Genomic Characterization of the Arsenic-Tolerant Actinobacterium, &lt;i&gt;Rhodococcus erythropolis&lt;/i&gt; S43.</title>
        <authorList>
            <person name="Retamal-Morales G."/>
            <person name="Mehnert M."/>
            <person name="Schwabe R."/>
            <person name="Tischler D."/>
            <person name="Schloemann M."/>
            <person name="Levican G.J."/>
        </authorList>
    </citation>
    <scope>NUCLEOTIDE SEQUENCE [LARGE SCALE GENOMIC DNA]</scope>
    <source>
        <strain evidence="4 5">S43</strain>
    </source>
</reference>
<evidence type="ECO:0000313" key="4">
    <source>
        <dbReference type="EMBL" id="KAB2583982.1"/>
    </source>
</evidence>
<dbReference type="AlphaFoldDB" id="A0A5N5E437"/>
<dbReference type="Gene3D" id="3.90.1530.30">
    <property type="match status" value="1"/>
</dbReference>
<dbReference type="GO" id="GO:0005694">
    <property type="term" value="C:chromosome"/>
    <property type="evidence" value="ECO:0007669"/>
    <property type="project" value="TreeGrafter"/>
</dbReference>
<dbReference type="EMBL" id="MRBO01000482">
    <property type="protein sequence ID" value="KAB2583982.1"/>
    <property type="molecule type" value="Genomic_DNA"/>
</dbReference>
<comment type="similarity">
    <text evidence="1">Belongs to the ParB family.</text>
</comment>
<accession>A0A5N5E437</accession>
<comment type="caution">
    <text evidence="4">The sequence shown here is derived from an EMBL/GenBank/DDBJ whole genome shotgun (WGS) entry which is preliminary data.</text>
</comment>